<dbReference type="SMART" id="SM00866">
    <property type="entry name" value="UTRA"/>
    <property type="match status" value="1"/>
</dbReference>
<keyword evidence="2" id="KW-0238">DNA-binding</keyword>
<dbReference type="InterPro" id="IPR010248">
    <property type="entry name" value="His_ut_repres"/>
</dbReference>
<dbReference type="InterPro" id="IPR050679">
    <property type="entry name" value="Bact_HTH_transcr_reg"/>
</dbReference>
<dbReference type="NCBIfam" id="TIGR02018">
    <property type="entry name" value="his_ut_repres"/>
    <property type="match status" value="1"/>
</dbReference>
<evidence type="ECO:0000256" key="3">
    <source>
        <dbReference type="ARBA" id="ARBA00023163"/>
    </source>
</evidence>
<dbReference type="InterPro" id="IPR011663">
    <property type="entry name" value="UTRA"/>
</dbReference>
<dbReference type="SMART" id="SM00345">
    <property type="entry name" value="HTH_GNTR"/>
    <property type="match status" value="1"/>
</dbReference>
<dbReference type="Pfam" id="PF00392">
    <property type="entry name" value="GntR"/>
    <property type="match status" value="1"/>
</dbReference>
<dbReference type="InterPro" id="IPR036388">
    <property type="entry name" value="WH-like_DNA-bd_sf"/>
</dbReference>
<evidence type="ECO:0000313" key="7">
    <source>
        <dbReference type="Proteomes" id="UP000663570"/>
    </source>
</evidence>
<dbReference type="SUPFAM" id="SSF46785">
    <property type="entry name" value="Winged helix' DNA-binding domain"/>
    <property type="match status" value="1"/>
</dbReference>
<dbReference type="PANTHER" id="PTHR44846:SF16">
    <property type="entry name" value="TRANSCRIPTIONAL REGULATOR PHNF-RELATED"/>
    <property type="match status" value="1"/>
</dbReference>
<keyword evidence="3" id="KW-0804">Transcription</keyword>
<accession>A0ABX7MA01</accession>
<sequence length="244" mass="26581">MTTPRTPPRYQQIKDELLARIRAGEWQVGEAIPPEEGLARDFGVARMTVNRALRELTDAGVLTRTRGAGTFVAPPRVDAPLLEIRNIAEDIAARGHTHTAALVSLARGQADGALADAFALPVGAPLFHSVLVHREDGRPIQVEDRWVNAALAPDYLRLDFSAETPNAYLSRVAPLASARLTVEARPAPRDIATMLGIDTRAACLVLHRVTRGADGVASVATLWHPGEHYRLHAVIDVEQGERRR</sequence>
<dbReference type="Proteomes" id="UP000663570">
    <property type="component" value="Chromosome"/>
</dbReference>
<evidence type="ECO:0000256" key="1">
    <source>
        <dbReference type="ARBA" id="ARBA00023015"/>
    </source>
</evidence>
<protein>
    <recommendedName>
        <fullName evidence="4">Histidine utilization repressor</fullName>
    </recommendedName>
</protein>
<dbReference type="PANTHER" id="PTHR44846">
    <property type="entry name" value="MANNOSYL-D-GLYCERATE TRANSPORT/METABOLISM SYSTEM REPRESSOR MNGR-RELATED"/>
    <property type="match status" value="1"/>
</dbReference>
<evidence type="ECO:0000259" key="5">
    <source>
        <dbReference type="PROSITE" id="PS50949"/>
    </source>
</evidence>
<reference evidence="6 7" key="1">
    <citation type="submission" date="2021-02" db="EMBL/GenBank/DDBJ databases">
        <title>Niveibacterium changnyeongensis HC41.</title>
        <authorList>
            <person name="Kang M."/>
        </authorList>
    </citation>
    <scope>NUCLEOTIDE SEQUENCE [LARGE SCALE GENOMIC DNA]</scope>
    <source>
        <strain evidence="6 7">HC41</strain>
    </source>
</reference>
<dbReference type="CDD" id="cd07377">
    <property type="entry name" value="WHTH_GntR"/>
    <property type="match status" value="1"/>
</dbReference>
<dbReference type="SUPFAM" id="SSF64288">
    <property type="entry name" value="Chorismate lyase-like"/>
    <property type="match status" value="1"/>
</dbReference>
<keyword evidence="7" id="KW-1185">Reference proteome</keyword>
<dbReference type="Pfam" id="PF07702">
    <property type="entry name" value="UTRA"/>
    <property type="match status" value="1"/>
</dbReference>
<dbReference type="PRINTS" id="PR00035">
    <property type="entry name" value="HTHGNTR"/>
</dbReference>
<dbReference type="PROSITE" id="PS50949">
    <property type="entry name" value="HTH_GNTR"/>
    <property type="match status" value="1"/>
</dbReference>
<dbReference type="InterPro" id="IPR036390">
    <property type="entry name" value="WH_DNA-bd_sf"/>
</dbReference>
<gene>
    <name evidence="6" type="primary">hutC</name>
    <name evidence="6" type="ORF">JY500_17910</name>
</gene>
<dbReference type="EMBL" id="CP071060">
    <property type="protein sequence ID" value="QSI76322.1"/>
    <property type="molecule type" value="Genomic_DNA"/>
</dbReference>
<organism evidence="6 7">
    <name type="scientific">Niveibacterium microcysteis</name>
    <dbReference type="NCBI Taxonomy" id="2811415"/>
    <lineage>
        <taxon>Bacteria</taxon>
        <taxon>Pseudomonadati</taxon>
        <taxon>Pseudomonadota</taxon>
        <taxon>Betaproteobacteria</taxon>
        <taxon>Rhodocyclales</taxon>
        <taxon>Rhodocyclaceae</taxon>
        <taxon>Niveibacterium</taxon>
    </lineage>
</organism>
<evidence type="ECO:0000256" key="4">
    <source>
        <dbReference type="NCBIfam" id="TIGR02018"/>
    </source>
</evidence>
<evidence type="ECO:0000313" key="6">
    <source>
        <dbReference type="EMBL" id="QSI76322.1"/>
    </source>
</evidence>
<dbReference type="Gene3D" id="1.10.10.10">
    <property type="entry name" value="Winged helix-like DNA-binding domain superfamily/Winged helix DNA-binding domain"/>
    <property type="match status" value="1"/>
</dbReference>
<dbReference type="Gene3D" id="3.40.1410.10">
    <property type="entry name" value="Chorismate lyase-like"/>
    <property type="match status" value="1"/>
</dbReference>
<dbReference type="RefSeq" id="WP_206254033.1">
    <property type="nucleotide sequence ID" value="NZ_CP071060.1"/>
</dbReference>
<proteinExistence type="predicted"/>
<evidence type="ECO:0000256" key="2">
    <source>
        <dbReference type="ARBA" id="ARBA00023125"/>
    </source>
</evidence>
<dbReference type="InterPro" id="IPR028978">
    <property type="entry name" value="Chorismate_lyase_/UTRA_dom_sf"/>
</dbReference>
<dbReference type="InterPro" id="IPR000524">
    <property type="entry name" value="Tscrpt_reg_HTH_GntR"/>
</dbReference>
<name>A0ABX7MA01_9RHOO</name>
<feature type="domain" description="HTH gntR-type" evidence="5">
    <location>
        <begin position="7"/>
        <end position="75"/>
    </location>
</feature>
<keyword evidence="1" id="KW-0805">Transcription regulation</keyword>